<dbReference type="EMBL" id="CP007496">
    <property type="protein sequence ID" value="AJA06412.1"/>
    <property type="molecule type" value="Genomic_DNA"/>
</dbReference>
<dbReference type="PANTHER" id="PTHR13822">
    <property type="entry name" value="ATP SYNTHASE DELTA/EPSILON CHAIN"/>
    <property type="match status" value="1"/>
</dbReference>
<keyword evidence="8" id="KW-0375">Hydrogen ion transport</keyword>
<keyword evidence="5 8" id="KW-0472">Membrane</keyword>
<gene>
    <name evidence="8" type="primary">atpC</name>
    <name evidence="11" type="ORF">TM7x_01470</name>
</gene>
<dbReference type="GO" id="GO:0005886">
    <property type="term" value="C:plasma membrane"/>
    <property type="evidence" value="ECO:0007669"/>
    <property type="project" value="UniProtKB-SubCell"/>
</dbReference>
<dbReference type="AlphaFoldDB" id="A0A6S4GQP2"/>
<reference evidence="11 12" key="1">
    <citation type="journal article" date="2015" name="Proc. Natl. Acad. Sci. U.S.A.">
        <title>Cultivation of a human-associated TM7 phylotype reveals a reduced genome and epibiotic parasitic lifestyle.</title>
        <authorList>
            <person name="He X."/>
            <person name="McLean J.S."/>
            <person name="Edlund A."/>
            <person name="Yooseph S."/>
            <person name="Hall A.P."/>
            <person name="Liu S.Y."/>
            <person name="Dorrestein P.C."/>
            <person name="Esquenazi E."/>
            <person name="Hunter R.C."/>
            <person name="Cheng G."/>
            <person name="Nelson K.E."/>
            <person name="Lux R."/>
            <person name="Shi W."/>
        </authorList>
    </citation>
    <scope>NUCLEOTIDE SEQUENCE [LARGE SCALE GENOMIC DNA]</scope>
    <source>
        <strain evidence="11 12">TM7x</strain>
    </source>
</reference>
<evidence type="ECO:0000256" key="4">
    <source>
        <dbReference type="ARBA" id="ARBA00023065"/>
    </source>
</evidence>
<dbReference type="Pfam" id="PF02823">
    <property type="entry name" value="ATP-synt_DE_N"/>
    <property type="match status" value="1"/>
</dbReference>
<dbReference type="InterPro" id="IPR001469">
    <property type="entry name" value="ATP_synth_F1_dsu/esu"/>
</dbReference>
<sequence>MKLSLVTLVGTKVDEEVYSLSIPTIDGEISVFPSHEPLVTIARDGVITVRRHKEDLDSQLEYFAISGGVVKIDYSSVQILVDEADHGDDIIEAETQAALERAIKARDEAGDQVEREKAKQIIDRHMVRLKVADLHRRKRRR</sequence>
<keyword evidence="12" id="KW-1185">Reference proteome</keyword>
<dbReference type="PANTHER" id="PTHR13822:SF10">
    <property type="entry name" value="ATP SYNTHASE EPSILON CHAIN, CHLOROPLASTIC"/>
    <property type="match status" value="1"/>
</dbReference>
<organism evidence="11 12">
    <name type="scientific">Candidatus Nanosynbacter lyticus</name>
    <dbReference type="NCBI Taxonomy" id="2093824"/>
    <lineage>
        <taxon>Bacteria</taxon>
        <taxon>Candidatus Saccharimonadota</taxon>
        <taxon>Candidatus Saccharimonadia</taxon>
        <taxon>Candidatus Nanosynbacterales</taxon>
        <taxon>Candidatus Nanosynbacteraceae</taxon>
        <taxon>Candidatus Nanosynbacter</taxon>
    </lineage>
</organism>
<dbReference type="NCBIfam" id="TIGR01216">
    <property type="entry name" value="ATP_synt_epsi"/>
    <property type="match status" value="1"/>
</dbReference>
<name>A0A6S4GQP2_9BACT</name>
<protein>
    <recommendedName>
        <fullName evidence="8">ATP synthase epsilon chain</fullName>
    </recommendedName>
    <alternativeName>
        <fullName evidence="8">ATP synthase F1 sector epsilon subunit</fullName>
    </alternativeName>
    <alternativeName>
        <fullName evidence="8">F-ATPase epsilon subunit</fullName>
    </alternativeName>
</protein>
<dbReference type="GO" id="GO:0005524">
    <property type="term" value="F:ATP binding"/>
    <property type="evidence" value="ECO:0007669"/>
    <property type="project" value="UniProtKB-UniRule"/>
</dbReference>
<dbReference type="KEGG" id="sox:TM7x_01470"/>
<comment type="similarity">
    <text evidence="2 8 9">Belongs to the ATPase epsilon chain family.</text>
</comment>
<keyword evidence="4 8" id="KW-0406">Ion transport</keyword>
<evidence type="ECO:0000313" key="12">
    <source>
        <dbReference type="Proteomes" id="UP000030902"/>
    </source>
</evidence>
<dbReference type="RefSeq" id="WP_039327212.1">
    <property type="nucleotide sequence ID" value="NZ_CP007496.1"/>
</dbReference>
<proteinExistence type="inferred from homology"/>
<evidence type="ECO:0000256" key="7">
    <source>
        <dbReference type="ARBA" id="ARBA00023310"/>
    </source>
</evidence>
<accession>A0A6S4GQP2</accession>
<dbReference type="HAMAP" id="MF_00530">
    <property type="entry name" value="ATP_synth_epsil_bac"/>
    <property type="match status" value="1"/>
</dbReference>
<evidence type="ECO:0000256" key="6">
    <source>
        <dbReference type="ARBA" id="ARBA00023196"/>
    </source>
</evidence>
<comment type="function">
    <text evidence="8">Produces ATP from ADP in the presence of a proton gradient across the membrane.</text>
</comment>
<comment type="subunit">
    <text evidence="8 9">F-type ATPases have 2 components, CF(1) - the catalytic core - and CF(0) - the membrane proton channel. CF(1) has five subunits: alpha(3), beta(3), gamma(1), delta(1), epsilon(1). CF(0) has three main subunits: a, b and c.</text>
</comment>
<dbReference type="InterPro" id="IPR036771">
    <property type="entry name" value="ATPsynth_dsu/esu_N"/>
</dbReference>
<evidence type="ECO:0000256" key="3">
    <source>
        <dbReference type="ARBA" id="ARBA00022448"/>
    </source>
</evidence>
<dbReference type="GO" id="GO:0012505">
    <property type="term" value="C:endomembrane system"/>
    <property type="evidence" value="ECO:0007669"/>
    <property type="project" value="UniProtKB-SubCell"/>
</dbReference>
<evidence type="ECO:0000256" key="1">
    <source>
        <dbReference type="ARBA" id="ARBA00004184"/>
    </source>
</evidence>
<dbReference type="Proteomes" id="UP000030902">
    <property type="component" value="Chromosome"/>
</dbReference>
<feature type="domain" description="ATP synthase F1 complex delta/epsilon subunit N-terminal" evidence="10">
    <location>
        <begin position="1"/>
        <end position="84"/>
    </location>
</feature>
<keyword evidence="3 8" id="KW-0813">Transport</keyword>
<keyword evidence="7 8" id="KW-0066">ATP synthesis</keyword>
<evidence type="ECO:0000256" key="9">
    <source>
        <dbReference type="RuleBase" id="RU003656"/>
    </source>
</evidence>
<dbReference type="Gene3D" id="2.60.15.10">
    <property type="entry name" value="F0F1 ATP synthase delta/epsilon subunit, N-terminal"/>
    <property type="match status" value="1"/>
</dbReference>
<dbReference type="GO" id="GO:0045259">
    <property type="term" value="C:proton-transporting ATP synthase complex"/>
    <property type="evidence" value="ECO:0007669"/>
    <property type="project" value="UniProtKB-KW"/>
</dbReference>
<comment type="subcellular location">
    <subcellularLocation>
        <location evidence="8">Cell membrane</location>
        <topology evidence="8">Peripheral membrane protein</topology>
    </subcellularLocation>
    <subcellularLocation>
        <location evidence="1">Endomembrane system</location>
        <topology evidence="1">Peripheral membrane protein</topology>
    </subcellularLocation>
</comment>
<evidence type="ECO:0000256" key="2">
    <source>
        <dbReference type="ARBA" id="ARBA00005712"/>
    </source>
</evidence>
<keyword evidence="8" id="KW-1003">Cell membrane</keyword>
<keyword evidence="6 8" id="KW-0139">CF(1)</keyword>
<dbReference type="CDD" id="cd12152">
    <property type="entry name" value="F1-ATPase_delta"/>
    <property type="match status" value="1"/>
</dbReference>
<evidence type="ECO:0000259" key="10">
    <source>
        <dbReference type="Pfam" id="PF02823"/>
    </source>
</evidence>
<dbReference type="InterPro" id="IPR020546">
    <property type="entry name" value="ATP_synth_F1_dsu/esu_N"/>
</dbReference>
<dbReference type="SUPFAM" id="SSF51344">
    <property type="entry name" value="Epsilon subunit of F1F0-ATP synthase N-terminal domain"/>
    <property type="match status" value="1"/>
</dbReference>
<evidence type="ECO:0000313" key="11">
    <source>
        <dbReference type="EMBL" id="AJA06412.1"/>
    </source>
</evidence>
<evidence type="ECO:0000256" key="8">
    <source>
        <dbReference type="HAMAP-Rule" id="MF_00530"/>
    </source>
</evidence>
<dbReference type="GO" id="GO:0046933">
    <property type="term" value="F:proton-transporting ATP synthase activity, rotational mechanism"/>
    <property type="evidence" value="ECO:0007669"/>
    <property type="project" value="UniProtKB-UniRule"/>
</dbReference>
<evidence type="ECO:0000256" key="5">
    <source>
        <dbReference type="ARBA" id="ARBA00023136"/>
    </source>
</evidence>